<feature type="transmembrane region" description="Helical" evidence="10">
    <location>
        <begin position="965"/>
        <end position="985"/>
    </location>
</feature>
<feature type="transmembrane region" description="Helical" evidence="10">
    <location>
        <begin position="918"/>
        <end position="945"/>
    </location>
</feature>
<dbReference type="FunFam" id="3.40.50.300:FF:000997">
    <property type="entry name" value="Multidrug resistance-associated protein 1"/>
    <property type="match status" value="1"/>
</dbReference>
<evidence type="ECO:0000256" key="7">
    <source>
        <dbReference type="ARBA" id="ARBA00022989"/>
    </source>
</evidence>
<evidence type="ECO:0000256" key="9">
    <source>
        <dbReference type="SAM" id="MobiDB-lite"/>
    </source>
</evidence>
<evidence type="ECO:0000256" key="5">
    <source>
        <dbReference type="ARBA" id="ARBA00022741"/>
    </source>
</evidence>
<dbReference type="InterPro" id="IPR003439">
    <property type="entry name" value="ABC_transporter-like_ATP-bd"/>
</dbReference>
<evidence type="ECO:0000256" key="4">
    <source>
        <dbReference type="ARBA" id="ARBA00022737"/>
    </source>
</evidence>
<keyword evidence="4" id="KW-0677">Repeat</keyword>
<dbReference type="PROSITE" id="PS50893">
    <property type="entry name" value="ABC_TRANSPORTER_2"/>
    <property type="match status" value="2"/>
</dbReference>
<dbReference type="OMA" id="YWLAANI"/>
<proteinExistence type="predicted"/>
<dbReference type="PANTHER" id="PTHR24223">
    <property type="entry name" value="ATP-BINDING CASSETTE SUB-FAMILY C"/>
    <property type="match status" value="1"/>
</dbReference>
<dbReference type="SMART" id="SM00382">
    <property type="entry name" value="AAA"/>
    <property type="match status" value="2"/>
</dbReference>
<dbReference type="STRING" id="578462.A0A0L0SJQ2"/>
<dbReference type="PROSITE" id="PS50929">
    <property type="entry name" value="ABC_TM1F"/>
    <property type="match status" value="2"/>
</dbReference>
<dbReference type="FunFam" id="1.20.1560.10:FF:000013">
    <property type="entry name" value="ABC transporter C family member 2"/>
    <property type="match status" value="1"/>
</dbReference>
<feature type="transmembrane region" description="Helical" evidence="10">
    <location>
        <begin position="366"/>
        <end position="387"/>
    </location>
</feature>
<evidence type="ECO:0000256" key="8">
    <source>
        <dbReference type="ARBA" id="ARBA00023136"/>
    </source>
</evidence>
<dbReference type="InterPro" id="IPR050173">
    <property type="entry name" value="ABC_transporter_C-like"/>
</dbReference>
<accession>A0A0L0SJQ2</accession>
<keyword evidence="14" id="KW-1185">Reference proteome</keyword>
<dbReference type="Gene3D" id="3.40.50.300">
    <property type="entry name" value="P-loop containing nucleotide triphosphate hydrolases"/>
    <property type="match status" value="2"/>
</dbReference>
<dbReference type="CDD" id="cd03250">
    <property type="entry name" value="ABCC_MRP_domain1"/>
    <property type="match status" value="1"/>
</dbReference>
<evidence type="ECO:0000313" key="14">
    <source>
        <dbReference type="Proteomes" id="UP000054350"/>
    </source>
</evidence>
<gene>
    <name evidence="13" type="ORF">AMAG_07853</name>
</gene>
<dbReference type="GO" id="GO:0005524">
    <property type="term" value="F:ATP binding"/>
    <property type="evidence" value="ECO:0007669"/>
    <property type="project" value="UniProtKB-KW"/>
</dbReference>
<keyword evidence="8 10" id="KW-0472">Membrane</keyword>
<dbReference type="GO" id="GO:0016020">
    <property type="term" value="C:membrane"/>
    <property type="evidence" value="ECO:0007669"/>
    <property type="project" value="UniProtKB-SubCell"/>
</dbReference>
<dbReference type="Gene3D" id="1.20.1560.10">
    <property type="entry name" value="ABC transporter type 1, transmembrane domain"/>
    <property type="match status" value="2"/>
</dbReference>
<feature type="transmembrane region" description="Helical" evidence="10">
    <location>
        <begin position="179"/>
        <end position="199"/>
    </location>
</feature>
<name>A0A0L0SJQ2_ALLM3</name>
<dbReference type="FunFam" id="3.40.50.300:FF:001354">
    <property type="entry name" value="ATP-binding cassette (ABC) transporter, putative"/>
    <property type="match status" value="1"/>
</dbReference>
<dbReference type="InterPro" id="IPR003593">
    <property type="entry name" value="AAA+_ATPase"/>
</dbReference>
<feature type="transmembrane region" description="Helical" evidence="10">
    <location>
        <begin position="147"/>
        <end position="167"/>
    </location>
</feature>
<feature type="transmembrane region" description="Helical" evidence="10">
    <location>
        <begin position="441"/>
        <end position="461"/>
    </location>
</feature>
<dbReference type="InterPro" id="IPR036640">
    <property type="entry name" value="ABC1_TM_sf"/>
</dbReference>
<dbReference type="eggNOG" id="KOG0054">
    <property type="taxonomic scope" value="Eukaryota"/>
</dbReference>
<evidence type="ECO:0000256" key="6">
    <source>
        <dbReference type="ARBA" id="ARBA00022840"/>
    </source>
</evidence>
<dbReference type="CDD" id="cd18596">
    <property type="entry name" value="ABC_6TM_VMR1_D1_like"/>
    <property type="match status" value="1"/>
</dbReference>
<feature type="transmembrane region" description="Helical" evidence="10">
    <location>
        <begin position="325"/>
        <end position="346"/>
    </location>
</feature>
<dbReference type="EMBL" id="GG745340">
    <property type="protein sequence ID" value="KNE62659.1"/>
    <property type="molecule type" value="Genomic_DNA"/>
</dbReference>
<reference evidence="13 14" key="1">
    <citation type="submission" date="2009-11" db="EMBL/GenBank/DDBJ databases">
        <title>Annotation of Allomyces macrogynus ATCC 38327.</title>
        <authorList>
            <consortium name="The Broad Institute Genome Sequencing Platform"/>
            <person name="Russ C."/>
            <person name="Cuomo C."/>
            <person name="Burger G."/>
            <person name="Gray M.W."/>
            <person name="Holland P.W.H."/>
            <person name="King N."/>
            <person name="Lang F.B.F."/>
            <person name="Roger A.J."/>
            <person name="Ruiz-Trillo I."/>
            <person name="Young S.K."/>
            <person name="Zeng Q."/>
            <person name="Gargeya S."/>
            <person name="Fitzgerald M."/>
            <person name="Haas B."/>
            <person name="Abouelleil A."/>
            <person name="Alvarado L."/>
            <person name="Arachchi H.M."/>
            <person name="Berlin A."/>
            <person name="Chapman S.B."/>
            <person name="Gearin G."/>
            <person name="Goldberg J."/>
            <person name="Griggs A."/>
            <person name="Gujja S."/>
            <person name="Hansen M."/>
            <person name="Heiman D."/>
            <person name="Howarth C."/>
            <person name="Larimer J."/>
            <person name="Lui A."/>
            <person name="MacDonald P.J.P."/>
            <person name="McCowen C."/>
            <person name="Montmayeur A."/>
            <person name="Murphy C."/>
            <person name="Neiman D."/>
            <person name="Pearson M."/>
            <person name="Priest M."/>
            <person name="Roberts A."/>
            <person name="Saif S."/>
            <person name="Shea T."/>
            <person name="Sisk P."/>
            <person name="Stolte C."/>
            <person name="Sykes S."/>
            <person name="Wortman J."/>
            <person name="Nusbaum C."/>
            <person name="Birren B."/>
        </authorList>
    </citation>
    <scope>NUCLEOTIDE SEQUENCE [LARGE SCALE GENOMIC DNA]</scope>
    <source>
        <strain evidence="13 14">ATCC 38327</strain>
    </source>
</reference>
<feature type="domain" description="ABC transmembrane type-1" evidence="12">
    <location>
        <begin position="330"/>
        <end position="608"/>
    </location>
</feature>
<dbReference type="GO" id="GO:0016887">
    <property type="term" value="F:ATP hydrolysis activity"/>
    <property type="evidence" value="ECO:0007669"/>
    <property type="project" value="InterPro"/>
</dbReference>
<dbReference type="Proteomes" id="UP000054350">
    <property type="component" value="Unassembled WGS sequence"/>
</dbReference>
<evidence type="ECO:0000259" key="11">
    <source>
        <dbReference type="PROSITE" id="PS50893"/>
    </source>
</evidence>
<protein>
    <recommendedName>
        <fullName evidence="15">Multi drug resistance-associated protein</fullName>
    </recommendedName>
</protein>
<dbReference type="OrthoDB" id="6500128at2759"/>
<keyword evidence="7 10" id="KW-1133">Transmembrane helix</keyword>
<dbReference type="InterPro" id="IPR027417">
    <property type="entry name" value="P-loop_NTPase"/>
</dbReference>
<dbReference type="PANTHER" id="PTHR24223:SF353">
    <property type="entry name" value="ABC TRANSPORTER ATP-BINDING PROTEIN_PERMEASE VMR1-RELATED"/>
    <property type="match status" value="1"/>
</dbReference>
<dbReference type="SUPFAM" id="SSF52540">
    <property type="entry name" value="P-loop containing nucleoside triphosphate hydrolases"/>
    <property type="match status" value="2"/>
</dbReference>
<dbReference type="InterPro" id="IPR011527">
    <property type="entry name" value="ABC1_TM_dom"/>
</dbReference>
<feature type="region of interest" description="Disordered" evidence="9">
    <location>
        <begin position="1500"/>
        <end position="1528"/>
    </location>
</feature>
<dbReference type="Pfam" id="PF00664">
    <property type="entry name" value="ABC_membrane"/>
    <property type="match status" value="2"/>
</dbReference>
<evidence type="ECO:0000259" key="12">
    <source>
        <dbReference type="PROSITE" id="PS50929"/>
    </source>
</evidence>
<dbReference type="GO" id="GO:0140359">
    <property type="term" value="F:ABC-type transporter activity"/>
    <property type="evidence" value="ECO:0007669"/>
    <property type="project" value="InterPro"/>
</dbReference>
<dbReference type="VEuPathDB" id="FungiDB:AMAG_07853"/>
<dbReference type="Pfam" id="PF00005">
    <property type="entry name" value="ABC_tran"/>
    <property type="match status" value="2"/>
</dbReference>
<evidence type="ECO:0000256" key="10">
    <source>
        <dbReference type="SAM" id="Phobius"/>
    </source>
</evidence>
<keyword evidence="3 10" id="KW-0812">Transmembrane</keyword>
<keyword evidence="2" id="KW-0813">Transport</keyword>
<evidence type="ECO:0000256" key="2">
    <source>
        <dbReference type="ARBA" id="ARBA00022448"/>
    </source>
</evidence>
<evidence type="ECO:0000256" key="1">
    <source>
        <dbReference type="ARBA" id="ARBA00004141"/>
    </source>
</evidence>
<keyword evidence="6" id="KW-0067">ATP-binding</keyword>
<keyword evidence="5" id="KW-0547">Nucleotide-binding</keyword>
<feature type="domain" description="ABC transporter" evidence="11">
    <location>
        <begin position="1243"/>
        <end position="1471"/>
    </location>
</feature>
<evidence type="ECO:0008006" key="15">
    <source>
        <dbReference type="Google" id="ProtNLM"/>
    </source>
</evidence>
<feature type="transmembrane region" description="Helical" evidence="10">
    <location>
        <begin position="111"/>
        <end position="135"/>
    </location>
</feature>
<dbReference type="SUPFAM" id="SSF90123">
    <property type="entry name" value="ABC transporter transmembrane region"/>
    <property type="match status" value="2"/>
</dbReference>
<comment type="subcellular location">
    <subcellularLocation>
        <location evidence="1">Membrane</location>
        <topology evidence="1">Multi-pass membrane protein</topology>
    </subcellularLocation>
</comment>
<feature type="transmembrane region" description="Helical" evidence="10">
    <location>
        <begin position="33"/>
        <end position="54"/>
    </location>
</feature>
<sequence>MPNLVVCATPTGGGPPELWDAVRGSPTPCLVDVVLPCTIFALAYLSVPVSLAWNHIFARRDPARGGYALVPSDDVDEDEAETALGHEVTSLHPQRPGATETHQARSTAPDVWVQITHTLTVLACATFAVRVALLLLAPETDYALDSLVGTIISLFVWAPFTYLTVVAKSRSGQSSTLHVLFYALNTAMAVLSFEAVDLAQYLDSQPVDTDLITLVALLVIMPLLFTASLLGELQRQSERHWWQSLRMPAPNRVLPTLETTASWFERMTFSWISPLLMIGARRPIDRGDIWDLDPKDTALAAHRRFKTFLRSLSLTWALVRSVRHLIALQLLMGACSAFLLFTGPFFLNRIVTYIESGATDSLRPWLYIAGLFTGTVLKSLTDGRAFFLGRRMSVRLKAALIGHLYAKTLCRRANVKDAATIGEMQTLFSVDVNKVAEYGAYFHNIIITPISLVVALASLYLVLGWSAFSGVALMIVFLPLQSMTARLIRERQRGLMKTTDARISLINELLQGIRIIKFFHFEPRFQAKIADARIAELGALRGFLTLYAGVGVIFRSLPILVSLVTFTCFTQVQGGILDAEKVFTSLALFASLKGPLYDLPLQIVKFLETRVSVTRLVKVIDEEDVEEVAPDPHMLGFSQCATFSWQSDGSGFQIKNLNVRFKKDGLNVVVGKTGSGKTSLLMALLGEMHTIHGKLHKPASAAYVSQSAWLQSASIRDNILFGSPYDATRYTRVLADCALARDLEILASGDQTEIGERGIVLSGGQRQRVALARACYGADRRVLVADDVLSAVDAPTARHIFHRCLLGQLAGRTRILVSHATGLVLPYADHIVVMDDGHVVAQGTLEECRAALLTSPLLALLESQDAPQVVAANDEHHDQEPQGAGAGGILAAHAPAAATLVEDETKQTGSVSWAIYKVYLLATGGVVFWAMVIATQLVLHSLSIGADNVLRLWALADPSTSQNHIWIYAVLGASQLVCQYAYTLFEFAGSLRASKTMHDALLVRVLRAPVSFFDKTPVGRIVNRFGRDIQSIDRDLCGTLAMLMMIIFDMVTGLALVAYVTPLFLVFLPPVAWMYWQVAQRYLATSRELKRWDAVTRSPIYSSFTETLNGVPTIRAFGQVSRFLQTMYTRVDAHHRPFFLLWSANRWLAMRSQALDALVVLASSVALLVALRLHLVDAGWAGLALTYTLAFTDSVLWVIRVHAELEMELNSVERIDEYLHLPEEAPLVTDVRPPPSWPTRGAIEVAHLTLRYPTSKSNVLDDVSFSVKAGSKVAIVGRTGAGKSSLATAFFRFVEPVDGRIVVDAVDITRIGLGDLRSRLTIIPQDPVLFEGTVRSNLDMFTEFHDSDLRHALARVHLGDVSLDAPVVEGAGNWSQGQRQLLALARALLRRSKVLIIDEGTASVDVATDARLQETIREAFSGCTILTIAHRLRTVIDYDQVLVMEKGKVVENGAPADLLRVDEEGRAANGVGVFRRMCAESGDWEVLVAEAMKRSAAALVSPTDGGGVGARDESSTSPIAMDEEEGHD</sequence>
<evidence type="ECO:0000313" key="13">
    <source>
        <dbReference type="EMBL" id="KNE62659.1"/>
    </source>
</evidence>
<feature type="transmembrane region" description="Helical" evidence="10">
    <location>
        <begin position="467"/>
        <end position="488"/>
    </location>
</feature>
<evidence type="ECO:0000256" key="3">
    <source>
        <dbReference type="ARBA" id="ARBA00022692"/>
    </source>
</evidence>
<feature type="transmembrane region" description="Helical" evidence="10">
    <location>
        <begin position="211"/>
        <end position="230"/>
    </location>
</feature>
<dbReference type="CDD" id="cd03244">
    <property type="entry name" value="ABCC_MRP_domain2"/>
    <property type="match status" value="1"/>
</dbReference>
<feature type="domain" description="ABC transmembrane type-1" evidence="12">
    <location>
        <begin position="965"/>
        <end position="1207"/>
    </location>
</feature>
<feature type="domain" description="ABC transporter" evidence="11">
    <location>
        <begin position="620"/>
        <end position="861"/>
    </location>
</feature>
<dbReference type="CDD" id="cd18604">
    <property type="entry name" value="ABC_6TM_VMR1_D2_like"/>
    <property type="match status" value="1"/>
</dbReference>
<organism evidence="13 14">
    <name type="scientific">Allomyces macrogynus (strain ATCC 38327)</name>
    <name type="common">Allomyces javanicus var. macrogynus</name>
    <dbReference type="NCBI Taxonomy" id="578462"/>
    <lineage>
        <taxon>Eukaryota</taxon>
        <taxon>Fungi</taxon>
        <taxon>Fungi incertae sedis</taxon>
        <taxon>Blastocladiomycota</taxon>
        <taxon>Blastocladiomycetes</taxon>
        <taxon>Blastocladiales</taxon>
        <taxon>Blastocladiaceae</taxon>
        <taxon>Allomyces</taxon>
    </lineage>
</organism>
<reference evidence="14" key="2">
    <citation type="submission" date="2009-11" db="EMBL/GenBank/DDBJ databases">
        <title>The Genome Sequence of Allomyces macrogynus strain ATCC 38327.</title>
        <authorList>
            <consortium name="The Broad Institute Genome Sequencing Platform"/>
            <person name="Russ C."/>
            <person name="Cuomo C."/>
            <person name="Shea T."/>
            <person name="Young S.K."/>
            <person name="Zeng Q."/>
            <person name="Koehrsen M."/>
            <person name="Haas B."/>
            <person name="Borodovsky M."/>
            <person name="Guigo R."/>
            <person name="Alvarado L."/>
            <person name="Berlin A."/>
            <person name="Borenstein D."/>
            <person name="Chen Z."/>
            <person name="Engels R."/>
            <person name="Freedman E."/>
            <person name="Gellesch M."/>
            <person name="Goldberg J."/>
            <person name="Griggs A."/>
            <person name="Gujja S."/>
            <person name="Heiman D."/>
            <person name="Hepburn T."/>
            <person name="Howarth C."/>
            <person name="Jen D."/>
            <person name="Larson L."/>
            <person name="Lewis B."/>
            <person name="Mehta T."/>
            <person name="Park D."/>
            <person name="Pearson M."/>
            <person name="Roberts A."/>
            <person name="Saif S."/>
            <person name="Shenoy N."/>
            <person name="Sisk P."/>
            <person name="Stolte C."/>
            <person name="Sykes S."/>
            <person name="Walk T."/>
            <person name="White J."/>
            <person name="Yandava C."/>
            <person name="Burger G."/>
            <person name="Gray M.W."/>
            <person name="Holland P.W.H."/>
            <person name="King N."/>
            <person name="Lang F.B.F."/>
            <person name="Roger A.J."/>
            <person name="Ruiz-Trillo I."/>
            <person name="Lander E."/>
            <person name="Nusbaum C."/>
        </authorList>
    </citation>
    <scope>NUCLEOTIDE SEQUENCE [LARGE SCALE GENOMIC DNA]</scope>
    <source>
        <strain evidence="14">ATCC 38327</strain>
    </source>
</reference>